<dbReference type="Proteomes" id="UP001265746">
    <property type="component" value="Unassembled WGS sequence"/>
</dbReference>
<reference evidence="1" key="1">
    <citation type="submission" date="2023-06" db="EMBL/GenBank/DDBJ databases">
        <authorList>
            <person name="Noh H."/>
        </authorList>
    </citation>
    <scope>NUCLEOTIDE SEQUENCE</scope>
    <source>
        <strain evidence="1">DUCC20226</strain>
    </source>
</reference>
<protein>
    <submittedName>
        <fullName evidence="1">Uncharacterized protein</fullName>
    </submittedName>
</protein>
<comment type="caution">
    <text evidence="1">The sequence shown here is derived from an EMBL/GenBank/DDBJ whole genome shotgun (WGS) entry which is preliminary data.</text>
</comment>
<dbReference type="EMBL" id="JAUJFL010000005">
    <property type="protein sequence ID" value="KAK2602312.1"/>
    <property type="molecule type" value="Genomic_DNA"/>
</dbReference>
<accession>A0AAD9S8Z1</accession>
<gene>
    <name evidence="1" type="ORF">N8I77_008857</name>
</gene>
<name>A0AAD9S8Z1_PHOAM</name>
<evidence type="ECO:0000313" key="1">
    <source>
        <dbReference type="EMBL" id="KAK2602312.1"/>
    </source>
</evidence>
<sequence>MEAVDWEIPGVDLGDIEIPDNTLSHTVAVFEQSPEVFSVPSDHDFVDIDLAPINLPNESLPIFDRFPEAFDHKLDEDVGNKESCLICEPSDRVSVFGQIPKPSAVDPTRLPYSWMVQNPGQMAESDSSPDDKLCRNTFFPRYVDASPGSQFVSNINAEKHMEVEFKRGLLSPAAYFFRAVGFSCIMDLNSRGFIHPTHFAVFIGRLFNGEPRFLHVFNRFFLPRELKIIPVIRCGVVYDCFLQLGRHLDQHPTHARHPQFKMLVKVLHHLMMRRVRNEKLQDEIVGKLVNTSNGQEFRPSPAAKTVLRGLKLSPQFLSQLSSSWPFKNYPWEDADEQGLYSTRGVNRKKSAGSLDPRLLVVRGRHRAWA</sequence>
<organism evidence="1 2">
    <name type="scientific">Phomopsis amygdali</name>
    <name type="common">Fusicoccum amygdali</name>
    <dbReference type="NCBI Taxonomy" id="1214568"/>
    <lineage>
        <taxon>Eukaryota</taxon>
        <taxon>Fungi</taxon>
        <taxon>Dikarya</taxon>
        <taxon>Ascomycota</taxon>
        <taxon>Pezizomycotina</taxon>
        <taxon>Sordariomycetes</taxon>
        <taxon>Sordariomycetidae</taxon>
        <taxon>Diaporthales</taxon>
        <taxon>Diaporthaceae</taxon>
        <taxon>Diaporthe</taxon>
    </lineage>
</organism>
<dbReference type="AlphaFoldDB" id="A0AAD9S8Z1"/>
<evidence type="ECO:0000313" key="2">
    <source>
        <dbReference type="Proteomes" id="UP001265746"/>
    </source>
</evidence>
<proteinExistence type="predicted"/>
<keyword evidence="2" id="KW-1185">Reference proteome</keyword>